<dbReference type="InterPro" id="IPR055066">
    <property type="entry name" value="AASDHPPT_N"/>
</dbReference>
<evidence type="ECO:0000256" key="2">
    <source>
        <dbReference type="ARBA" id="ARBA00022679"/>
    </source>
</evidence>
<dbReference type="PANTHER" id="PTHR12215:SF10">
    <property type="entry name" value="L-AMINOADIPATE-SEMIALDEHYDE DEHYDROGENASE-PHOSPHOPANTETHEINYL TRANSFERASE"/>
    <property type="match status" value="1"/>
</dbReference>
<dbReference type="AlphaFoldDB" id="A0A9X2T329"/>
<dbReference type="GO" id="GO:0019878">
    <property type="term" value="P:lysine biosynthetic process via aminoadipic acid"/>
    <property type="evidence" value="ECO:0007669"/>
    <property type="project" value="TreeGrafter"/>
</dbReference>
<comment type="caution">
    <text evidence="5">The sequence shown here is derived from an EMBL/GenBank/DDBJ whole genome shotgun (WGS) entry which is preliminary data.</text>
</comment>
<dbReference type="PANTHER" id="PTHR12215">
    <property type="entry name" value="PHOSPHOPANTETHEINE TRANSFERASE"/>
    <property type="match status" value="1"/>
</dbReference>
<dbReference type="InterPro" id="IPR050559">
    <property type="entry name" value="P-Pant_transferase_sf"/>
</dbReference>
<dbReference type="InterPro" id="IPR037143">
    <property type="entry name" value="4-PPantetheinyl_Trfase_dom_sf"/>
</dbReference>
<dbReference type="EMBL" id="JANSUY010000011">
    <property type="protein sequence ID" value="MCR9016010.1"/>
    <property type="molecule type" value="Genomic_DNA"/>
</dbReference>
<evidence type="ECO:0000259" key="4">
    <source>
        <dbReference type="Pfam" id="PF22624"/>
    </source>
</evidence>
<evidence type="ECO:0000313" key="6">
    <source>
        <dbReference type="Proteomes" id="UP001142175"/>
    </source>
</evidence>
<accession>A0A9X2T329</accession>
<evidence type="ECO:0000256" key="1">
    <source>
        <dbReference type="ARBA" id="ARBA00010990"/>
    </source>
</evidence>
<dbReference type="GO" id="GO:0000287">
    <property type="term" value="F:magnesium ion binding"/>
    <property type="evidence" value="ECO:0007669"/>
    <property type="project" value="InterPro"/>
</dbReference>
<dbReference type="Proteomes" id="UP001142175">
    <property type="component" value="Unassembled WGS sequence"/>
</dbReference>
<organism evidence="5 6">
    <name type="scientific">Aquiflexum gelatinilyticum</name>
    <dbReference type="NCBI Taxonomy" id="2961943"/>
    <lineage>
        <taxon>Bacteria</taxon>
        <taxon>Pseudomonadati</taxon>
        <taxon>Bacteroidota</taxon>
        <taxon>Cytophagia</taxon>
        <taxon>Cytophagales</taxon>
        <taxon>Cyclobacteriaceae</taxon>
        <taxon>Aquiflexum</taxon>
    </lineage>
</organism>
<dbReference type="RefSeq" id="WP_258423864.1">
    <property type="nucleotide sequence ID" value="NZ_JANSUY010000011.1"/>
</dbReference>
<comment type="similarity">
    <text evidence="1">Belongs to the P-Pant transferase superfamily. Gsp/Sfp/HetI/AcpT family.</text>
</comment>
<feature type="domain" description="4'-phosphopantetheinyl transferase N-terminal" evidence="4">
    <location>
        <begin position="44"/>
        <end position="121"/>
    </location>
</feature>
<keyword evidence="6" id="KW-1185">Reference proteome</keyword>
<dbReference type="Gene3D" id="3.90.470.20">
    <property type="entry name" value="4'-phosphopantetheinyl transferase domain"/>
    <property type="match status" value="2"/>
</dbReference>
<dbReference type="InterPro" id="IPR008278">
    <property type="entry name" value="4-PPantetheinyl_Trfase_dom"/>
</dbReference>
<dbReference type="GO" id="GO:0005829">
    <property type="term" value="C:cytosol"/>
    <property type="evidence" value="ECO:0007669"/>
    <property type="project" value="TreeGrafter"/>
</dbReference>
<protein>
    <submittedName>
        <fullName evidence="5">4'-phosphopantetheinyl transferase superfamily protein</fullName>
    </submittedName>
</protein>
<name>A0A9X2T329_9BACT</name>
<reference evidence="5" key="1">
    <citation type="submission" date="2022-08" db="EMBL/GenBank/DDBJ databases">
        <authorList>
            <person name="Zhang D."/>
        </authorList>
    </citation>
    <scope>NUCLEOTIDE SEQUENCE</scope>
    <source>
        <strain evidence="5">XJ19-11</strain>
    </source>
</reference>
<dbReference type="GO" id="GO:0008897">
    <property type="term" value="F:holo-[acyl-carrier-protein] synthase activity"/>
    <property type="evidence" value="ECO:0007669"/>
    <property type="project" value="InterPro"/>
</dbReference>
<dbReference type="SUPFAM" id="SSF56214">
    <property type="entry name" value="4'-phosphopantetheinyl transferase"/>
    <property type="match status" value="2"/>
</dbReference>
<dbReference type="Pfam" id="PF22624">
    <property type="entry name" value="AASDHPPT_N"/>
    <property type="match status" value="1"/>
</dbReference>
<feature type="domain" description="4'-phosphopantetheinyl transferase" evidence="3">
    <location>
        <begin position="128"/>
        <end position="225"/>
    </location>
</feature>
<evidence type="ECO:0000259" key="3">
    <source>
        <dbReference type="Pfam" id="PF01648"/>
    </source>
</evidence>
<dbReference type="Pfam" id="PF01648">
    <property type="entry name" value="ACPS"/>
    <property type="match status" value="1"/>
</dbReference>
<proteinExistence type="inferred from homology"/>
<sequence>MSSNIIIDWQETNPVWEKFAVSPLLDELHIIRIGIANNLEKILRHTGLLSGEELIKSERFVREQDKYSFLASSVMKKILCSYYIGCEPQSVEFEVNEFNKPKIKIQKDIHYNTSHSGDWLLFIFSNNPCGIDVERINPEFDYISILEMSFHHDEIDFIQKSKEPINQFFKIWTIKESILKAEGTGLMDNLNELNTLQDFAKLPENTDPWNTKSLLIEEDYWCSLCFKNASSKIKYFEF</sequence>
<evidence type="ECO:0000313" key="5">
    <source>
        <dbReference type="EMBL" id="MCR9016010.1"/>
    </source>
</evidence>
<gene>
    <name evidence="5" type="ORF">NU887_13270</name>
</gene>
<keyword evidence="2 5" id="KW-0808">Transferase</keyword>